<dbReference type="Gene3D" id="3.30.1490.20">
    <property type="entry name" value="ATP-grasp fold, A domain"/>
    <property type="match status" value="1"/>
</dbReference>
<dbReference type="HOGENOM" id="CLU_034084_0_0_6"/>
<evidence type="ECO:0000256" key="1">
    <source>
        <dbReference type="PROSITE-ProRule" id="PRU00409"/>
    </source>
</evidence>
<feature type="domain" description="ATP-grasp" evidence="2">
    <location>
        <begin position="128"/>
        <end position="314"/>
    </location>
</feature>
<dbReference type="KEGG" id="aeh:Mlg_0127"/>
<reference evidence="4" key="1">
    <citation type="submission" date="2006-08" db="EMBL/GenBank/DDBJ databases">
        <title>Complete sequence of Alkalilimnicola ehrilichei MLHE-1.</title>
        <authorList>
            <person name="Copeland A."/>
            <person name="Lucas S."/>
            <person name="Lapidus A."/>
            <person name="Barry K."/>
            <person name="Detter J.C."/>
            <person name="Glavina del Rio T."/>
            <person name="Hammon N."/>
            <person name="Israni S."/>
            <person name="Dalin E."/>
            <person name="Tice H."/>
            <person name="Pitluck S."/>
            <person name="Sims D."/>
            <person name="Brettin T."/>
            <person name="Bruce D."/>
            <person name="Han C."/>
            <person name="Tapia R."/>
            <person name="Gilna P."/>
            <person name="Schmutz J."/>
            <person name="Larimer F."/>
            <person name="Land M."/>
            <person name="Hauser L."/>
            <person name="Kyrpides N."/>
            <person name="Mikhailova N."/>
            <person name="Oremland R.S."/>
            <person name="Hoeft S.E."/>
            <person name="Switzer-Blum J."/>
            <person name="Kulp T."/>
            <person name="King G."/>
            <person name="Tabita R."/>
            <person name="Witte B."/>
            <person name="Santini J.M."/>
            <person name="Basu P."/>
            <person name="Hollibaugh J.T."/>
            <person name="Xie G."/>
            <person name="Stolz J.F."/>
            <person name="Richardson P."/>
        </authorList>
    </citation>
    <scope>NUCLEOTIDE SEQUENCE [LARGE SCALE GENOMIC DNA]</scope>
    <source>
        <strain evidence="4">ATCC BAA-1101 / DSM 17681 / MLHE-1</strain>
    </source>
</reference>
<dbReference type="Proteomes" id="UP000001962">
    <property type="component" value="Chromosome"/>
</dbReference>
<dbReference type="InterPro" id="IPR011761">
    <property type="entry name" value="ATP-grasp"/>
</dbReference>
<dbReference type="eggNOG" id="COG3919">
    <property type="taxonomic scope" value="Bacteria"/>
</dbReference>
<dbReference type="InterPro" id="IPR013815">
    <property type="entry name" value="ATP_grasp_subdomain_1"/>
</dbReference>
<accession>Q0ACF5</accession>
<dbReference type="AlphaFoldDB" id="Q0ACF5"/>
<dbReference type="GO" id="GO:0005524">
    <property type="term" value="F:ATP binding"/>
    <property type="evidence" value="ECO:0007669"/>
    <property type="project" value="UniProtKB-UniRule"/>
</dbReference>
<keyword evidence="4" id="KW-1185">Reference proteome</keyword>
<proteinExistence type="predicted"/>
<sequence length="404" mass="45420">MGHEGVLVRDKTVLILGCFPRISVPIAQCLKNHGFDVYVGDIGSNPRNLYSNYIDGLFKFSSPERSGDCFLSEIVRFIDEFQVDFVVPVSDGELSALAKYEDQLRSRAVLLLPEARKVRAVLDKAETLRLAKNLSIPAPETFYVSGEDDLDVVCENASFPVVVKPSDRSVATPLRARHAKNEADLRAILLPHIGSKIMWLVQEYLPGQGVGVEVLFWNGEARVIFQHRRLKELPVTGGVAVRCISEKPDQKMVAYALSLLSEIGWEGLAMVEFRQDPVTGRVGLMEINGRCWGSISLPIKCGIEFPYYAVILASGEEIEFPERYPLGQKMRWLSGDLERSLQLLAQVRHGEATLGCFFRDASISFSDFFGDTKDALWSWRDPCPAMEDLRFFLRGLIRRVVKKF</sequence>
<protein>
    <recommendedName>
        <fullName evidence="2">ATP-grasp domain-containing protein</fullName>
    </recommendedName>
</protein>
<dbReference type="PROSITE" id="PS50975">
    <property type="entry name" value="ATP_GRASP"/>
    <property type="match status" value="1"/>
</dbReference>
<organism evidence="3 4">
    <name type="scientific">Alkalilimnicola ehrlichii (strain ATCC BAA-1101 / DSM 17681 / MLHE-1)</name>
    <dbReference type="NCBI Taxonomy" id="187272"/>
    <lineage>
        <taxon>Bacteria</taxon>
        <taxon>Pseudomonadati</taxon>
        <taxon>Pseudomonadota</taxon>
        <taxon>Gammaproteobacteria</taxon>
        <taxon>Chromatiales</taxon>
        <taxon>Ectothiorhodospiraceae</taxon>
        <taxon>Alkalilimnicola</taxon>
    </lineage>
</organism>
<evidence type="ECO:0000313" key="3">
    <source>
        <dbReference type="EMBL" id="ABI55482.1"/>
    </source>
</evidence>
<gene>
    <name evidence="3" type="ordered locus">Mlg_0127</name>
</gene>
<dbReference type="GO" id="GO:0003824">
    <property type="term" value="F:catalytic activity"/>
    <property type="evidence" value="ECO:0007669"/>
    <property type="project" value="UniProtKB-ARBA"/>
</dbReference>
<dbReference type="Gene3D" id="3.30.470.20">
    <property type="entry name" value="ATP-grasp fold, B domain"/>
    <property type="match status" value="1"/>
</dbReference>
<dbReference type="SUPFAM" id="SSF56059">
    <property type="entry name" value="Glutathione synthetase ATP-binding domain-like"/>
    <property type="match status" value="1"/>
</dbReference>
<name>Q0ACF5_ALKEH</name>
<evidence type="ECO:0000313" key="4">
    <source>
        <dbReference type="Proteomes" id="UP000001962"/>
    </source>
</evidence>
<dbReference type="Pfam" id="PF15632">
    <property type="entry name" value="ATPgrasp_Ter"/>
    <property type="match status" value="1"/>
</dbReference>
<dbReference type="GO" id="GO:0046872">
    <property type="term" value="F:metal ion binding"/>
    <property type="evidence" value="ECO:0007669"/>
    <property type="project" value="InterPro"/>
</dbReference>
<keyword evidence="1" id="KW-0067">ATP-binding</keyword>
<keyword evidence="1" id="KW-0547">Nucleotide-binding</keyword>
<evidence type="ECO:0000259" key="2">
    <source>
        <dbReference type="PROSITE" id="PS50975"/>
    </source>
</evidence>
<dbReference type="EMBL" id="CP000453">
    <property type="protein sequence ID" value="ABI55482.1"/>
    <property type="molecule type" value="Genomic_DNA"/>
</dbReference>
<dbReference type="Gene3D" id="3.40.50.20">
    <property type="match status" value="1"/>
</dbReference>